<dbReference type="InParanoid" id="D6TM30"/>
<dbReference type="Proteomes" id="UP000004508">
    <property type="component" value="Unassembled WGS sequence"/>
</dbReference>
<evidence type="ECO:0000313" key="3">
    <source>
        <dbReference type="EMBL" id="EFH86830.1"/>
    </source>
</evidence>
<feature type="domain" description="BACON" evidence="2">
    <location>
        <begin position="239"/>
        <end position="332"/>
    </location>
</feature>
<proteinExistence type="predicted"/>
<dbReference type="OrthoDB" id="136006at2"/>
<feature type="domain" description="BACON" evidence="2">
    <location>
        <begin position="488"/>
        <end position="562"/>
    </location>
</feature>
<dbReference type="Pfam" id="PF19190">
    <property type="entry name" value="BACON_2"/>
    <property type="match status" value="4"/>
</dbReference>
<dbReference type="STRING" id="485913.Krac_8146"/>
<keyword evidence="4" id="KW-1185">Reference proteome</keyword>
<dbReference type="PANTHER" id="PTHR46348">
    <property type="entry name" value="DELETED IN LUNG AND ESOPHAGEAL CANCER PROTEIN 1"/>
    <property type="match status" value="1"/>
</dbReference>
<evidence type="ECO:0000313" key="4">
    <source>
        <dbReference type="Proteomes" id="UP000004508"/>
    </source>
</evidence>
<dbReference type="PANTHER" id="PTHR46348:SF1">
    <property type="entry name" value="DELETED IN LUNG AND ESOPHAGEAL CANCER PROTEIN 1"/>
    <property type="match status" value="1"/>
</dbReference>
<accession>D6TM30</accession>
<keyword evidence="1" id="KW-0812">Transmembrane</keyword>
<organism evidence="3 4">
    <name type="scientific">Ktedonobacter racemifer DSM 44963</name>
    <dbReference type="NCBI Taxonomy" id="485913"/>
    <lineage>
        <taxon>Bacteria</taxon>
        <taxon>Bacillati</taxon>
        <taxon>Chloroflexota</taxon>
        <taxon>Ktedonobacteria</taxon>
        <taxon>Ktedonobacterales</taxon>
        <taxon>Ktedonobacteraceae</taxon>
        <taxon>Ktedonobacter</taxon>
    </lineage>
</organism>
<dbReference type="InterPro" id="IPR013783">
    <property type="entry name" value="Ig-like_fold"/>
</dbReference>
<dbReference type="GO" id="GO:0015631">
    <property type="term" value="F:tubulin binding"/>
    <property type="evidence" value="ECO:0007669"/>
    <property type="project" value="TreeGrafter"/>
</dbReference>
<name>D6TM30_KTERA</name>
<reference evidence="3 4" key="1">
    <citation type="journal article" date="2011" name="Stand. Genomic Sci.">
        <title>Non-contiguous finished genome sequence and contextual data of the filamentous soil bacterium Ktedonobacter racemifer type strain (SOSP1-21).</title>
        <authorList>
            <person name="Chang Y.J."/>
            <person name="Land M."/>
            <person name="Hauser L."/>
            <person name="Chertkov O."/>
            <person name="Del Rio T.G."/>
            <person name="Nolan M."/>
            <person name="Copeland A."/>
            <person name="Tice H."/>
            <person name="Cheng J.F."/>
            <person name="Lucas S."/>
            <person name="Han C."/>
            <person name="Goodwin L."/>
            <person name="Pitluck S."/>
            <person name="Ivanova N."/>
            <person name="Ovchinikova G."/>
            <person name="Pati A."/>
            <person name="Chen A."/>
            <person name="Palaniappan K."/>
            <person name="Mavromatis K."/>
            <person name="Liolios K."/>
            <person name="Brettin T."/>
            <person name="Fiebig A."/>
            <person name="Rohde M."/>
            <person name="Abt B."/>
            <person name="Goker M."/>
            <person name="Detter J.C."/>
            <person name="Woyke T."/>
            <person name="Bristow J."/>
            <person name="Eisen J.A."/>
            <person name="Markowitz V."/>
            <person name="Hugenholtz P."/>
            <person name="Kyrpides N.C."/>
            <person name="Klenk H.P."/>
            <person name="Lapidus A."/>
        </authorList>
    </citation>
    <scope>NUCLEOTIDE SEQUENCE [LARGE SCALE GENOMIC DNA]</scope>
    <source>
        <strain evidence="4">DSM 44963</strain>
    </source>
</reference>
<dbReference type="InterPro" id="IPR033304">
    <property type="entry name" value="DLEC1"/>
</dbReference>
<keyword evidence="1" id="KW-0472">Membrane</keyword>
<feature type="domain" description="BACON" evidence="2">
    <location>
        <begin position="689"/>
        <end position="780"/>
    </location>
</feature>
<evidence type="ECO:0000259" key="2">
    <source>
        <dbReference type="Pfam" id="PF19190"/>
    </source>
</evidence>
<dbReference type="eggNOG" id="COG1470">
    <property type="taxonomic scope" value="Bacteria"/>
</dbReference>
<dbReference type="Gene3D" id="2.60.40.10">
    <property type="entry name" value="Immunoglobulins"/>
    <property type="match status" value="4"/>
</dbReference>
<keyword evidence="1" id="KW-1133">Transmembrane helix</keyword>
<sequence>MHQCLRCNNPCANDVAFCQKCQIALLESSPGQEHSSTFFSAGTQGHVLSPAKPPVSALPKLPVTPALSELSPISAEHMFPSSLVPTTPRPAYRRTWVRRHWRIIAAVLLLLALADGALAFFYFRLGQGGSAQPALVLEKSVVAHGETIELRLSSFTPRAHVRITRDMQVAVRLLQTLALPHNQPDNYVQIDEAGKARVRLRIDANWEAGEHIVQAEDATTRNVAHATLHVVGAVQPPSLQLSQTTLDMGASLQGSNSIQSLRLRNTGGGTISWTIGNVKPAWLFTTPTFGTFSDGQTIFLAVSRAGLQPGEYKGSLLIMASTGGMQKVTVKMTVKPLPGDPGPVLTVSPPAIAASTFDGATDAVEGTLKITNTGNKQLHWSLASQVQLASLSEESGFQQRIEWLHVDPRMGNIAPGKTEIVHLSMHSQSLFTDVYSGIISFQADQKALNSPQSIALSLVVRPPCEVRPSVTSIMARVSVGQQMTLPHQLSLHVPTGCHAKLSWQASSQSDWLTISPAQGTLDAQSSTDMALTVDATKLAPGMYTGSFVLKTAQSSQMVSVQATVLPTGPQTTSILVVTPTHLSFTLSPGQASSTQQSLSLANTGQAGLSWQITGGASWLLIQTLQGALDAGSSVDIPVRVTAAGLAAGSYTTQVQVTATDNAGQAVISGPQTVAINLIVAQQTVQSCTFSASPSTLTFQATLLDTTPQAQEIALASTGACGGTWNASTDASWISLSSTTGSNTSGGNKLSIAVNSAGKILGTYRGHVTLTAYDSNGASIKGSPQVITIVLNVLG</sequence>
<dbReference type="GO" id="GO:0005737">
    <property type="term" value="C:cytoplasm"/>
    <property type="evidence" value="ECO:0007669"/>
    <property type="project" value="TreeGrafter"/>
</dbReference>
<evidence type="ECO:0000256" key="1">
    <source>
        <dbReference type="SAM" id="Phobius"/>
    </source>
</evidence>
<comment type="caution">
    <text evidence="3">The sequence shown here is derived from an EMBL/GenBank/DDBJ whole genome shotgun (WGS) entry which is preliminary data.</text>
</comment>
<dbReference type="InterPro" id="IPR024361">
    <property type="entry name" value="BACON"/>
</dbReference>
<feature type="domain" description="BACON" evidence="2">
    <location>
        <begin position="577"/>
        <end position="662"/>
    </location>
</feature>
<feature type="transmembrane region" description="Helical" evidence="1">
    <location>
        <begin position="103"/>
        <end position="123"/>
    </location>
</feature>
<dbReference type="AlphaFoldDB" id="D6TM30"/>
<protein>
    <recommendedName>
        <fullName evidence="2">BACON domain-containing protein</fullName>
    </recommendedName>
</protein>
<dbReference type="GO" id="GO:0008285">
    <property type="term" value="P:negative regulation of cell population proliferation"/>
    <property type="evidence" value="ECO:0007669"/>
    <property type="project" value="InterPro"/>
</dbReference>
<gene>
    <name evidence="3" type="ORF">Krac_8146</name>
</gene>
<dbReference type="EMBL" id="ADVG01000002">
    <property type="protein sequence ID" value="EFH86830.1"/>
    <property type="molecule type" value="Genomic_DNA"/>
</dbReference>